<organism evidence="3 4">
    <name type="scientific">Microlunatus kandeliicorticis</name>
    <dbReference type="NCBI Taxonomy" id="1759536"/>
    <lineage>
        <taxon>Bacteria</taxon>
        <taxon>Bacillati</taxon>
        <taxon>Actinomycetota</taxon>
        <taxon>Actinomycetes</taxon>
        <taxon>Propionibacteriales</taxon>
        <taxon>Propionibacteriaceae</taxon>
        <taxon>Microlunatus</taxon>
    </lineage>
</organism>
<name>A0A7W3IPC0_9ACTN</name>
<keyword evidence="4" id="KW-1185">Reference proteome</keyword>
<dbReference type="InterPro" id="IPR025326">
    <property type="entry name" value="DUF4232"/>
</dbReference>
<dbReference type="EMBL" id="JACGWT010000001">
    <property type="protein sequence ID" value="MBA8792761.1"/>
    <property type="molecule type" value="Genomic_DNA"/>
</dbReference>
<feature type="signal peptide" evidence="1">
    <location>
        <begin position="1"/>
        <end position="34"/>
    </location>
</feature>
<sequence>MIINHLSGRRVAAVLAAAAVSTGLAATLSPAAQAATTSPAPAVAAYRAPAATAADLKITVKPIHDNSAGASYVDLVYTNVSRHAVSIKGYAGLSFVAHRTAHHAGTQVGKPAVWLTNRRAVLVTLKPGQSTTQIVTVEDALNFGSPKHHTVMTSGFRVYVPGSRTSVFVKYRVLASTRHVAQLREDPIGARI</sequence>
<dbReference type="Proteomes" id="UP000523079">
    <property type="component" value="Unassembled WGS sequence"/>
</dbReference>
<evidence type="ECO:0000313" key="4">
    <source>
        <dbReference type="Proteomes" id="UP000523079"/>
    </source>
</evidence>
<reference evidence="3 4" key="1">
    <citation type="submission" date="2020-07" db="EMBL/GenBank/DDBJ databases">
        <title>Sequencing the genomes of 1000 actinobacteria strains.</title>
        <authorList>
            <person name="Klenk H.-P."/>
        </authorList>
    </citation>
    <scope>NUCLEOTIDE SEQUENCE [LARGE SCALE GENOMIC DNA]</scope>
    <source>
        <strain evidence="3 4">DSM 100723</strain>
    </source>
</reference>
<evidence type="ECO:0000256" key="1">
    <source>
        <dbReference type="SAM" id="SignalP"/>
    </source>
</evidence>
<evidence type="ECO:0000259" key="2">
    <source>
        <dbReference type="Pfam" id="PF14016"/>
    </source>
</evidence>
<dbReference type="PROSITE" id="PS51318">
    <property type="entry name" value="TAT"/>
    <property type="match status" value="1"/>
</dbReference>
<accession>A0A7W3IPC0</accession>
<gene>
    <name evidence="3" type="ORF">FHX74_000355</name>
</gene>
<comment type="caution">
    <text evidence="3">The sequence shown here is derived from an EMBL/GenBank/DDBJ whole genome shotgun (WGS) entry which is preliminary data.</text>
</comment>
<protein>
    <recommendedName>
        <fullName evidence="2">DUF4232 domain-containing protein</fullName>
    </recommendedName>
</protein>
<feature type="domain" description="DUF4232" evidence="2">
    <location>
        <begin position="52"/>
        <end position="177"/>
    </location>
</feature>
<evidence type="ECO:0000313" key="3">
    <source>
        <dbReference type="EMBL" id="MBA8792761.1"/>
    </source>
</evidence>
<dbReference type="Pfam" id="PF14016">
    <property type="entry name" value="DUF4232"/>
    <property type="match status" value="1"/>
</dbReference>
<dbReference type="RefSeq" id="WP_182558363.1">
    <property type="nucleotide sequence ID" value="NZ_JACGWT010000001.1"/>
</dbReference>
<proteinExistence type="predicted"/>
<dbReference type="InterPro" id="IPR006311">
    <property type="entry name" value="TAT_signal"/>
</dbReference>
<keyword evidence="1" id="KW-0732">Signal</keyword>
<feature type="chain" id="PRO_5030812656" description="DUF4232 domain-containing protein" evidence="1">
    <location>
        <begin position="35"/>
        <end position="192"/>
    </location>
</feature>
<dbReference type="AlphaFoldDB" id="A0A7W3IPC0"/>